<evidence type="ECO:0000256" key="6">
    <source>
        <dbReference type="ARBA" id="ARBA00023288"/>
    </source>
</evidence>
<keyword evidence="6" id="KW-0449">Lipoprotein</keyword>
<comment type="caution">
    <text evidence="9">The sequence shown here is derived from an EMBL/GenBank/DDBJ whole genome shotgun (WGS) entry which is preliminary data.</text>
</comment>
<dbReference type="CDD" id="cd06354">
    <property type="entry name" value="PBP1_PrnA-like"/>
    <property type="match status" value="1"/>
</dbReference>
<accession>C8NEC3</accession>
<evidence type="ECO:0000313" key="10">
    <source>
        <dbReference type="Proteomes" id="UP000005926"/>
    </source>
</evidence>
<dbReference type="PROSITE" id="PS51257">
    <property type="entry name" value="PROKAR_LIPOPROTEIN"/>
    <property type="match status" value="1"/>
</dbReference>
<dbReference type="PANTHER" id="PTHR34296">
    <property type="entry name" value="TRANSCRIPTIONAL ACTIVATOR PROTEIN MED"/>
    <property type="match status" value="1"/>
</dbReference>
<evidence type="ECO:0000256" key="1">
    <source>
        <dbReference type="ARBA" id="ARBA00004193"/>
    </source>
</evidence>
<evidence type="ECO:0000256" key="5">
    <source>
        <dbReference type="ARBA" id="ARBA00023136"/>
    </source>
</evidence>
<evidence type="ECO:0000256" key="3">
    <source>
        <dbReference type="ARBA" id="ARBA00022475"/>
    </source>
</evidence>
<name>C8NEC3_9LACT</name>
<dbReference type="EMBL" id="ACKZ01000008">
    <property type="protein sequence ID" value="EEW38024.1"/>
    <property type="molecule type" value="Genomic_DNA"/>
</dbReference>
<keyword evidence="10" id="KW-1185">Reference proteome</keyword>
<dbReference type="STRING" id="638301.HMPREF0444_0268"/>
<reference evidence="9 10" key="1">
    <citation type="submission" date="2009-08" db="EMBL/GenBank/DDBJ databases">
        <authorList>
            <person name="Muzny D."/>
            <person name="Qin X."/>
            <person name="Deng J."/>
            <person name="Jiang H."/>
            <person name="Liu Y."/>
            <person name="Qu J."/>
            <person name="Song X.-Z."/>
            <person name="Zhang L."/>
            <person name="Thornton R."/>
            <person name="Coyle M."/>
            <person name="Francisco L."/>
            <person name="Jackson L."/>
            <person name="Javaid M."/>
            <person name="Korchina V."/>
            <person name="Kovar C."/>
            <person name="Mata R."/>
            <person name="Mathew T."/>
            <person name="Ngo R."/>
            <person name="Nguyen L."/>
            <person name="Nguyen N."/>
            <person name="Okwuonu G."/>
            <person name="Ongeri F."/>
            <person name="Pham C."/>
            <person name="Simmons D."/>
            <person name="Wilczek-Boney K."/>
            <person name="Hale W."/>
            <person name="Jakkamsetti A."/>
            <person name="Pham P."/>
            <person name="Ruth R."/>
            <person name="San Lucas F."/>
            <person name="Warren J."/>
            <person name="Zhang J."/>
            <person name="Zhao Z."/>
            <person name="Zhou C."/>
            <person name="Zhu D."/>
            <person name="Lee S."/>
            <person name="Bess C."/>
            <person name="Blankenburg K."/>
            <person name="Forbes L."/>
            <person name="Fu Q."/>
            <person name="Gubbala S."/>
            <person name="Hirani K."/>
            <person name="Jayaseelan J.C."/>
            <person name="Lara F."/>
            <person name="Munidasa M."/>
            <person name="Palculict T."/>
            <person name="Patil S."/>
            <person name="Pu L.-L."/>
            <person name="Saada N."/>
            <person name="Tang L."/>
            <person name="Weissenberger G."/>
            <person name="Zhu Y."/>
            <person name="Hemphill L."/>
            <person name="Shang Y."/>
            <person name="Youmans B."/>
            <person name="Ayvaz T."/>
            <person name="Ross M."/>
            <person name="Santibanez J."/>
            <person name="Aqrawi P."/>
            <person name="Gross S."/>
            <person name="Joshi V."/>
            <person name="Fowler G."/>
            <person name="Nazareth L."/>
            <person name="Reid J."/>
            <person name="Worley K."/>
            <person name="Petrosino J."/>
            <person name="Highlander S."/>
            <person name="Gibbs R."/>
        </authorList>
    </citation>
    <scope>NUCLEOTIDE SEQUENCE [LARGE SCALE GENOMIC DNA]</scope>
    <source>
        <strain evidence="9 10">ATCC 49175</strain>
    </source>
</reference>
<dbReference type="GO" id="GO:0005886">
    <property type="term" value="C:plasma membrane"/>
    <property type="evidence" value="ECO:0007669"/>
    <property type="project" value="UniProtKB-SubCell"/>
</dbReference>
<keyword evidence="4 7" id="KW-0732">Signal</keyword>
<keyword evidence="5" id="KW-0472">Membrane</keyword>
<sequence>MKIKKSFALFALSIGASAVLAACGGSSTNSSSSSNASNSGSNDNFKAVMVSDTGGIDDKSFNQGAWEGLLEWGKNNGGKTKGNGVDYILSKSESDYTTNLNTAVLNEYNIIFAIGFKLQKAVEEAAKANPEAHFAIIDSVVEQPNVASINYRDQEAAFLAGVSAGLTTKTNKVAFIGGMHGPALDKFEAGFKAGVKAVNPNATVEIQYAESFSDAAKAKSLAEAMYASDFDVIYAAAGGAGLGVFAAAKSIVETNPDRKIWVIGVDQDQQAEGKVNDSRNVTLTSTLKGVKQALMKFTDDAAKGNYHGGEQVVYGLSDDGVGLTDGQLTEEVKAKVAEYKKAIIDGKQEVPAKP</sequence>
<comment type="similarity">
    <text evidence="2">Belongs to the BMP lipoprotein family.</text>
</comment>
<dbReference type="InterPro" id="IPR050957">
    <property type="entry name" value="BMP_lipoprotein"/>
</dbReference>
<dbReference type="Gene3D" id="3.40.50.2300">
    <property type="match status" value="2"/>
</dbReference>
<dbReference type="eggNOG" id="COG1744">
    <property type="taxonomic scope" value="Bacteria"/>
</dbReference>
<dbReference type="HOGENOM" id="CLU_038813_0_0_9"/>
<dbReference type="SUPFAM" id="SSF53822">
    <property type="entry name" value="Periplasmic binding protein-like I"/>
    <property type="match status" value="1"/>
</dbReference>
<dbReference type="PANTHER" id="PTHR34296:SF2">
    <property type="entry name" value="ABC TRANSPORTER GUANOSINE-BINDING PROTEIN NUPN"/>
    <property type="match status" value="1"/>
</dbReference>
<dbReference type="InterPro" id="IPR028082">
    <property type="entry name" value="Peripla_BP_I"/>
</dbReference>
<feature type="signal peptide" evidence="7">
    <location>
        <begin position="1"/>
        <end position="21"/>
    </location>
</feature>
<evidence type="ECO:0000259" key="8">
    <source>
        <dbReference type="Pfam" id="PF02608"/>
    </source>
</evidence>
<organism evidence="9 10">
    <name type="scientific">Granulicatella adiacens ATCC 49175</name>
    <dbReference type="NCBI Taxonomy" id="638301"/>
    <lineage>
        <taxon>Bacteria</taxon>
        <taxon>Bacillati</taxon>
        <taxon>Bacillota</taxon>
        <taxon>Bacilli</taxon>
        <taxon>Lactobacillales</taxon>
        <taxon>Carnobacteriaceae</taxon>
        <taxon>Granulicatella</taxon>
    </lineage>
</organism>
<proteinExistence type="inferred from homology"/>
<comment type="subcellular location">
    <subcellularLocation>
        <location evidence="1">Cell membrane</location>
        <topology evidence="1">Lipid-anchor</topology>
    </subcellularLocation>
</comment>
<evidence type="ECO:0000256" key="4">
    <source>
        <dbReference type="ARBA" id="ARBA00022729"/>
    </source>
</evidence>
<dbReference type="Proteomes" id="UP000005926">
    <property type="component" value="Unassembled WGS sequence"/>
</dbReference>
<dbReference type="AlphaFoldDB" id="C8NEC3"/>
<dbReference type="InterPro" id="IPR003760">
    <property type="entry name" value="PnrA-like"/>
</dbReference>
<evidence type="ECO:0000256" key="7">
    <source>
        <dbReference type="SAM" id="SignalP"/>
    </source>
</evidence>
<evidence type="ECO:0000313" key="9">
    <source>
        <dbReference type="EMBL" id="EEW38024.1"/>
    </source>
</evidence>
<protein>
    <submittedName>
        <fullName evidence="9">Basic membrane protein</fullName>
    </submittedName>
</protein>
<evidence type="ECO:0000256" key="2">
    <source>
        <dbReference type="ARBA" id="ARBA00008610"/>
    </source>
</evidence>
<gene>
    <name evidence="9" type="ORF">HMPREF0444_0268</name>
</gene>
<keyword evidence="3" id="KW-1003">Cell membrane</keyword>
<feature type="domain" description="ABC transporter substrate-binding protein PnrA-like" evidence="8">
    <location>
        <begin position="46"/>
        <end position="345"/>
    </location>
</feature>
<feature type="chain" id="PRO_5039491760" evidence="7">
    <location>
        <begin position="22"/>
        <end position="354"/>
    </location>
</feature>
<dbReference type="Pfam" id="PF02608">
    <property type="entry name" value="Bmp"/>
    <property type="match status" value="1"/>
</dbReference>